<evidence type="ECO:0000256" key="1">
    <source>
        <dbReference type="SAM" id="MobiDB-lite"/>
    </source>
</evidence>
<dbReference type="AlphaFoldDB" id="A0ABD5SY47"/>
<proteinExistence type="predicted"/>
<dbReference type="Proteomes" id="UP001596274">
    <property type="component" value="Unassembled WGS sequence"/>
</dbReference>
<gene>
    <name evidence="2" type="ORF">ACFQDD_00415</name>
</gene>
<feature type="compositionally biased region" description="Basic and acidic residues" evidence="1">
    <location>
        <begin position="85"/>
        <end position="100"/>
    </location>
</feature>
<evidence type="ECO:0000313" key="3">
    <source>
        <dbReference type="Proteomes" id="UP001596274"/>
    </source>
</evidence>
<accession>A0ABD5SY47</accession>
<name>A0ABD5SY47_9EURY</name>
<organism evidence="2 3">
    <name type="scientific">Halorubrum pallidum</name>
    <dbReference type="NCBI Taxonomy" id="1526114"/>
    <lineage>
        <taxon>Archaea</taxon>
        <taxon>Methanobacteriati</taxon>
        <taxon>Methanobacteriota</taxon>
        <taxon>Stenosarchaea group</taxon>
        <taxon>Halobacteria</taxon>
        <taxon>Halobacteriales</taxon>
        <taxon>Haloferacaceae</taxon>
        <taxon>Halorubrum</taxon>
    </lineage>
</organism>
<comment type="caution">
    <text evidence="2">The sequence shown here is derived from an EMBL/GenBank/DDBJ whole genome shotgun (WGS) entry which is preliminary data.</text>
</comment>
<keyword evidence="3" id="KW-1185">Reference proteome</keyword>
<feature type="region of interest" description="Disordered" evidence="1">
    <location>
        <begin position="82"/>
        <end position="107"/>
    </location>
</feature>
<reference evidence="2 3" key="1">
    <citation type="journal article" date="2019" name="Int. J. Syst. Evol. Microbiol.">
        <title>The Global Catalogue of Microorganisms (GCM) 10K type strain sequencing project: providing services to taxonomists for standard genome sequencing and annotation.</title>
        <authorList>
            <consortium name="The Broad Institute Genomics Platform"/>
            <consortium name="The Broad Institute Genome Sequencing Center for Infectious Disease"/>
            <person name="Wu L."/>
            <person name="Ma J."/>
        </authorList>
    </citation>
    <scope>NUCLEOTIDE SEQUENCE [LARGE SCALE GENOMIC DNA]</scope>
    <source>
        <strain evidence="2 3">PJ61</strain>
    </source>
</reference>
<evidence type="ECO:0000313" key="2">
    <source>
        <dbReference type="EMBL" id="MFC6769999.1"/>
    </source>
</evidence>
<sequence>MAPTTAKLSDDDSDVSTEDAREALIDAYGTTHPCLGELSELHNGALSFLSLRDQATNHTADGSLPDDLDSDTRRQIETARTLLTRAKEGIEETARDRLNDPGESDDE</sequence>
<dbReference type="EMBL" id="JBHSWT010000009">
    <property type="protein sequence ID" value="MFC6769999.1"/>
    <property type="molecule type" value="Genomic_DNA"/>
</dbReference>
<protein>
    <submittedName>
        <fullName evidence="2">Uncharacterized protein</fullName>
    </submittedName>
</protein>